<dbReference type="PANTHER" id="PTHR11941">
    <property type="entry name" value="ENOYL-COA HYDRATASE-RELATED"/>
    <property type="match status" value="1"/>
</dbReference>
<dbReference type="Gene3D" id="3.90.226.10">
    <property type="entry name" value="2-enoyl-CoA Hydratase, Chain A, domain 1"/>
    <property type="match status" value="1"/>
</dbReference>
<accession>E1QFR8</accession>
<reference evidence="1 2" key="1">
    <citation type="journal article" date="2010" name="Stand. Genomic Sci.">
        <title>Complete genome sequence of Desulfarculus baarsii type strain (2st14).</title>
        <authorList>
            <person name="Sun H."/>
            <person name="Spring S."/>
            <person name="Lapidus A."/>
            <person name="Davenport K."/>
            <person name="Del Rio T.G."/>
            <person name="Tice H."/>
            <person name="Nolan M."/>
            <person name="Copeland A."/>
            <person name="Cheng J.F."/>
            <person name="Lucas S."/>
            <person name="Tapia R."/>
            <person name="Goodwin L."/>
            <person name="Pitluck S."/>
            <person name="Ivanova N."/>
            <person name="Pagani I."/>
            <person name="Mavromatis K."/>
            <person name="Ovchinnikova G."/>
            <person name="Pati A."/>
            <person name="Chen A."/>
            <person name="Palaniappan K."/>
            <person name="Hauser L."/>
            <person name="Chang Y.J."/>
            <person name="Jeffries C.D."/>
            <person name="Detter J.C."/>
            <person name="Han C."/>
            <person name="Rohde M."/>
            <person name="Brambilla E."/>
            <person name="Goker M."/>
            <person name="Woyke T."/>
            <person name="Bristow J."/>
            <person name="Eisen J.A."/>
            <person name="Markowitz V."/>
            <person name="Hugenholtz P."/>
            <person name="Kyrpides N.C."/>
            <person name="Klenk H.P."/>
            <person name="Land M."/>
        </authorList>
    </citation>
    <scope>NUCLEOTIDE SEQUENCE [LARGE SCALE GENOMIC DNA]</scope>
    <source>
        <strain evidence="2">ATCC 33931 / DSM 2075 / LMG 7858 / VKM B-1802 / 2st14</strain>
    </source>
</reference>
<organism evidence="1 2">
    <name type="scientific">Desulfarculus baarsii (strain ATCC 33931 / DSM 2075 / LMG 7858 / VKM B-1802 / 2st14)</name>
    <dbReference type="NCBI Taxonomy" id="644282"/>
    <lineage>
        <taxon>Bacteria</taxon>
        <taxon>Pseudomonadati</taxon>
        <taxon>Thermodesulfobacteriota</taxon>
        <taxon>Desulfarculia</taxon>
        <taxon>Desulfarculales</taxon>
        <taxon>Desulfarculaceae</taxon>
        <taxon>Desulfarculus</taxon>
    </lineage>
</organism>
<dbReference type="GO" id="GO:0003824">
    <property type="term" value="F:catalytic activity"/>
    <property type="evidence" value="ECO:0007669"/>
    <property type="project" value="UniProtKB-ARBA"/>
</dbReference>
<dbReference type="RefSeq" id="WP_013257858.1">
    <property type="nucleotide sequence ID" value="NC_014365.1"/>
</dbReference>
<name>E1QFR8_DESB2</name>
<dbReference type="InterPro" id="IPR029045">
    <property type="entry name" value="ClpP/crotonase-like_dom_sf"/>
</dbReference>
<dbReference type="Proteomes" id="UP000009047">
    <property type="component" value="Chromosome"/>
</dbReference>
<evidence type="ECO:0000313" key="2">
    <source>
        <dbReference type="Proteomes" id="UP000009047"/>
    </source>
</evidence>
<dbReference type="STRING" id="644282.Deba_1036"/>
<dbReference type="KEGG" id="dbr:Deba_1036"/>
<proteinExistence type="predicted"/>
<sequence length="230" mass="25044">MSKVTFSMEDQVAVVSMDDGKANAFDFEMFAELNQAMDQAEAAKAKLVVFQGREGLFCGGLNLKLLPTLPPEKILEMVNQFGQTMCRVFLLPIPTVAAIAGHSIAGGMQLAFACDRRVVKDGPIRLQMNEMLTGMVLPSWMLRICKSVIPTQWQAEVLLHARTYSPAEALAKNIIHAVAPADQDIVAAAKQACQDLLALEPGAYSYTKRLMHGPGLAEDLAKLPAEMARK</sequence>
<dbReference type="SUPFAM" id="SSF52096">
    <property type="entry name" value="ClpP/crotonase"/>
    <property type="match status" value="1"/>
</dbReference>
<dbReference type="Pfam" id="PF00378">
    <property type="entry name" value="ECH_1"/>
    <property type="match status" value="1"/>
</dbReference>
<keyword evidence="2" id="KW-1185">Reference proteome</keyword>
<protein>
    <submittedName>
        <fullName evidence="1">Enoyl-CoA hydratase/isomerase</fullName>
    </submittedName>
</protein>
<dbReference type="PANTHER" id="PTHR11941:SF54">
    <property type="entry name" value="ENOYL-COA HYDRATASE, MITOCHONDRIAL"/>
    <property type="match status" value="1"/>
</dbReference>
<dbReference type="eggNOG" id="COG1024">
    <property type="taxonomic scope" value="Bacteria"/>
</dbReference>
<gene>
    <name evidence="1" type="ordered locus">Deba_1036</name>
</gene>
<dbReference type="GO" id="GO:0006635">
    <property type="term" value="P:fatty acid beta-oxidation"/>
    <property type="evidence" value="ECO:0007669"/>
    <property type="project" value="TreeGrafter"/>
</dbReference>
<dbReference type="HOGENOM" id="CLU_009834_7_5_7"/>
<evidence type="ECO:0000313" key="1">
    <source>
        <dbReference type="EMBL" id="ADK84404.1"/>
    </source>
</evidence>
<dbReference type="EMBL" id="CP002085">
    <property type="protein sequence ID" value="ADK84404.1"/>
    <property type="molecule type" value="Genomic_DNA"/>
</dbReference>
<dbReference type="AlphaFoldDB" id="E1QFR8"/>
<dbReference type="CDD" id="cd06558">
    <property type="entry name" value="crotonase-like"/>
    <property type="match status" value="1"/>
</dbReference>
<dbReference type="InterPro" id="IPR001753">
    <property type="entry name" value="Enoyl-CoA_hydra/iso"/>
</dbReference>